<sequence length="248" mass="27523">MYEIDAKGVYYRELNEKIREAIRQHERDIVLHNVCGQYYIGCGLNDKNVKITINGVPGNDLGAFMNGPTIVVNDDAQDGVGNTMNGGKIVVYGHAGDVVAYSMRGGKVFIEKDVGYRACIHMKAYKEMNPTVVIGGCAGAFMGEYMAGGTLILLGLTQDEEKPLTGMYLATGMHGGKIFIRGKVDEKLLWKEAVIVSPDKEELKKIEEEVKEFCNLFKIDYNKVMDKEFVKVVPKSTRPYGHLYIPGP</sequence>
<organism evidence="2 3">
    <name type="scientific">Hippea maritima (strain ATCC 700847 / DSM 10411 / MH2)</name>
    <dbReference type="NCBI Taxonomy" id="760142"/>
    <lineage>
        <taxon>Bacteria</taxon>
        <taxon>Pseudomonadati</taxon>
        <taxon>Campylobacterota</taxon>
        <taxon>Desulfurellia</taxon>
        <taxon>Desulfurellales</taxon>
        <taxon>Hippeaceae</taxon>
        <taxon>Hippea</taxon>
    </lineage>
</organism>
<dbReference type="InterPro" id="IPR036485">
    <property type="entry name" value="Glu_synth_asu_C_sf"/>
</dbReference>
<feature type="domain" description="Glutamate synthase alpha subunit C-terminal" evidence="1">
    <location>
        <begin position="18"/>
        <end position="198"/>
    </location>
</feature>
<dbReference type="PANTHER" id="PTHR39673:SF5">
    <property type="entry name" value="TUNGSTEN-CONTAINING FORMYLMETHANOFURAN DEHYDROGENASE 2 SUBUNIT C"/>
    <property type="match status" value="1"/>
</dbReference>
<dbReference type="EMBL" id="CP002606">
    <property type="protein sequence ID" value="AEA34441.1"/>
    <property type="molecule type" value="Genomic_DNA"/>
</dbReference>
<dbReference type="CDD" id="cd00981">
    <property type="entry name" value="arch_gltB"/>
    <property type="match status" value="1"/>
</dbReference>
<protein>
    <submittedName>
        <fullName evidence="2">Glutamate synthase alpha subunit domain protein</fullName>
    </submittedName>
</protein>
<dbReference type="PIRSF" id="PIRSF006519">
    <property type="entry name" value="GOGAT_dom3"/>
    <property type="match status" value="1"/>
</dbReference>
<dbReference type="HOGENOM" id="CLU_078510_1_0_7"/>
<evidence type="ECO:0000313" key="2">
    <source>
        <dbReference type="EMBL" id="AEA34441.1"/>
    </source>
</evidence>
<dbReference type="AlphaFoldDB" id="F2LTR5"/>
<dbReference type="InterPro" id="IPR035710">
    <property type="entry name" value="Archaeal_gltB"/>
</dbReference>
<evidence type="ECO:0000313" key="3">
    <source>
        <dbReference type="Proteomes" id="UP000008139"/>
    </source>
</evidence>
<dbReference type="Pfam" id="PF01493">
    <property type="entry name" value="GXGXG"/>
    <property type="match status" value="1"/>
</dbReference>
<name>F2LTR5_HIPMA</name>
<keyword evidence="3" id="KW-1185">Reference proteome</keyword>
<dbReference type="Proteomes" id="UP000008139">
    <property type="component" value="Chromosome"/>
</dbReference>
<dbReference type="SUPFAM" id="SSF69336">
    <property type="entry name" value="Alpha subunit of glutamate synthase, C-terminal domain"/>
    <property type="match status" value="1"/>
</dbReference>
<dbReference type="RefSeq" id="WP_013682470.1">
    <property type="nucleotide sequence ID" value="NC_015318.1"/>
</dbReference>
<dbReference type="GO" id="GO:0016491">
    <property type="term" value="F:oxidoreductase activity"/>
    <property type="evidence" value="ECO:0007669"/>
    <property type="project" value="InterPro"/>
</dbReference>
<dbReference type="Gene3D" id="2.160.20.60">
    <property type="entry name" value="Glutamate synthase, alpha subunit, C-terminal domain"/>
    <property type="match status" value="1"/>
</dbReference>
<dbReference type="KEGG" id="hmr:Hipma_1485"/>
<dbReference type="STRING" id="760142.Hipma_1485"/>
<gene>
    <name evidence="2" type="ordered locus">Hipma_1485</name>
</gene>
<dbReference type="eggNOG" id="COG0070">
    <property type="taxonomic scope" value="Bacteria"/>
</dbReference>
<proteinExistence type="predicted"/>
<dbReference type="PANTHER" id="PTHR39673">
    <property type="entry name" value="TUNGSTEN FORMYLMETHANOFURAN DEHYDROGENASE, SUBUNIT C (FWDC)"/>
    <property type="match status" value="1"/>
</dbReference>
<evidence type="ECO:0000259" key="1">
    <source>
        <dbReference type="Pfam" id="PF01493"/>
    </source>
</evidence>
<dbReference type="OrthoDB" id="9803192at2"/>
<accession>F2LTR5</accession>
<reference evidence="3" key="2">
    <citation type="submission" date="2011-03" db="EMBL/GenBank/DDBJ databases">
        <title>The complete genome of Hippea maritima DSM 10411.</title>
        <authorList>
            <consortium name="US DOE Joint Genome Institute (JGI-PGF)"/>
            <person name="Lucas S."/>
            <person name="Copeland A."/>
            <person name="Lapidus A."/>
            <person name="Bruce D."/>
            <person name="Goodwin L."/>
            <person name="Pitluck S."/>
            <person name="Peters L."/>
            <person name="Kyrpides N."/>
            <person name="Mavromatis K."/>
            <person name="Pagani I."/>
            <person name="Ivanova N."/>
            <person name="Mikhailova N."/>
            <person name="Lu M."/>
            <person name="Detter J.C."/>
            <person name="Tapia R."/>
            <person name="Han C."/>
            <person name="Land M."/>
            <person name="Hauser L."/>
            <person name="Markowitz V."/>
            <person name="Cheng J.-F."/>
            <person name="Hugenholtz P."/>
            <person name="Woyke T."/>
            <person name="Wu D."/>
            <person name="Spring S."/>
            <person name="Schroeder M."/>
            <person name="Brambilla E."/>
            <person name="Klenk H.-P."/>
            <person name="Eisen J.A."/>
        </authorList>
    </citation>
    <scope>NUCLEOTIDE SEQUENCE [LARGE SCALE GENOMIC DNA]</scope>
    <source>
        <strain evidence="3">ATCC 700847 / DSM 10411 / MH2</strain>
    </source>
</reference>
<dbReference type="InterPro" id="IPR012061">
    <property type="entry name" value="Glu_synth_lsu_3"/>
</dbReference>
<reference evidence="2 3" key="1">
    <citation type="journal article" date="2011" name="Stand. Genomic Sci.">
        <title>Complete genome sequence of the thermophilic sulfur-reducer Hippea maritima type strain (MH(2)).</title>
        <authorList>
            <person name="Huntemann M."/>
            <person name="Lu M."/>
            <person name="Nolan M."/>
            <person name="Lapidus A."/>
            <person name="Lucas S."/>
            <person name="Hammon N."/>
            <person name="Deshpande S."/>
            <person name="Cheng J.F."/>
            <person name="Tapia R."/>
            <person name="Han C."/>
            <person name="Goodwin L."/>
            <person name="Pitluck S."/>
            <person name="Liolios K."/>
            <person name="Pagani I."/>
            <person name="Ivanova N."/>
            <person name="Ovchinikova G."/>
            <person name="Pati A."/>
            <person name="Chen A."/>
            <person name="Palaniappan K."/>
            <person name="Land M."/>
            <person name="Hauser L."/>
            <person name="Jeffries C.D."/>
            <person name="Detter J.C."/>
            <person name="Brambilla E.M."/>
            <person name="Rohde M."/>
            <person name="Spring S."/>
            <person name="Goker M."/>
            <person name="Woyke T."/>
            <person name="Bristow J."/>
            <person name="Eisen J.A."/>
            <person name="Markowitz V."/>
            <person name="Hugenholtz P."/>
            <person name="Kyrpides N.C."/>
            <person name="Klenk H.P."/>
            <person name="Mavromatis K."/>
        </authorList>
    </citation>
    <scope>NUCLEOTIDE SEQUENCE [LARGE SCALE GENOMIC DNA]</scope>
    <source>
        <strain evidence="3">ATCC 700847 / DSM 10411 / MH2</strain>
    </source>
</reference>
<dbReference type="InterPro" id="IPR002489">
    <property type="entry name" value="Glu_synth_asu_C"/>
</dbReference>
<dbReference type="InParanoid" id="F2LTR5"/>